<dbReference type="RefSeq" id="WP_223004531.1">
    <property type="nucleotide sequence ID" value="NZ_JAHSQO010000003.1"/>
</dbReference>
<dbReference type="SUPFAM" id="SSF53850">
    <property type="entry name" value="Periplasmic binding protein-like II"/>
    <property type="match status" value="1"/>
</dbReference>
<evidence type="ECO:0000259" key="4">
    <source>
        <dbReference type="Pfam" id="PF00496"/>
    </source>
</evidence>
<proteinExistence type="inferred from homology"/>
<evidence type="ECO:0000313" key="6">
    <source>
        <dbReference type="Proteomes" id="UP000777661"/>
    </source>
</evidence>
<gene>
    <name evidence="5" type="ORF">KVG22_12190</name>
</gene>
<comment type="similarity">
    <text evidence="2">Belongs to the bacterial solute-binding protein 5 family.</text>
</comment>
<dbReference type="InterPro" id="IPR039424">
    <property type="entry name" value="SBP_5"/>
</dbReference>
<feature type="signal peptide" evidence="3">
    <location>
        <begin position="1"/>
        <end position="21"/>
    </location>
</feature>
<accession>A0ABS7R8U4</accession>
<dbReference type="EMBL" id="JAHSQO010000003">
    <property type="protein sequence ID" value="MBY8917353.1"/>
    <property type="molecule type" value="Genomic_DNA"/>
</dbReference>
<keyword evidence="3" id="KW-0732">Signal</keyword>
<evidence type="ECO:0000256" key="3">
    <source>
        <dbReference type="SAM" id="SignalP"/>
    </source>
</evidence>
<dbReference type="Pfam" id="PF00496">
    <property type="entry name" value="SBP_bac_5"/>
    <property type="match status" value="1"/>
</dbReference>
<name>A0ABS7R8U4_9HYPH</name>
<dbReference type="InterPro" id="IPR030678">
    <property type="entry name" value="Peptide/Ni-bd"/>
</dbReference>
<dbReference type="Gene3D" id="3.40.190.10">
    <property type="entry name" value="Periplasmic binding protein-like II"/>
    <property type="match status" value="1"/>
</dbReference>
<dbReference type="InterPro" id="IPR000914">
    <property type="entry name" value="SBP_5_dom"/>
</dbReference>
<evidence type="ECO:0000256" key="2">
    <source>
        <dbReference type="ARBA" id="ARBA00005695"/>
    </source>
</evidence>
<comment type="caution">
    <text evidence="5">The sequence shown here is derived from an EMBL/GenBank/DDBJ whole genome shotgun (WGS) entry which is preliminary data.</text>
</comment>
<feature type="domain" description="Solute-binding protein family 5" evidence="4">
    <location>
        <begin position="68"/>
        <end position="434"/>
    </location>
</feature>
<dbReference type="PIRSF" id="PIRSF002741">
    <property type="entry name" value="MppA"/>
    <property type="match status" value="1"/>
</dbReference>
<sequence>MFLAAALLAATALSPLHTVEAAAETVLRLDEVAVGELDPGKASDYADSILMFNVYDTLVLPIQGGPGYAPHLAESWEMDGTDFVFKLRSDVAFQSGNPLTAEDVVFSFERMKALGQGLSFLFEKVEGAEAIDEHTVRFKLTEAYSPFIASLVRLPIVDKKLVMENLGDGEGEMKDWGQAFLSANSAGTGAYKVSSHNPQEETVMQKNADYFLGVPDAAPDTVRLRYGLEAATVRTLIAQGEHDISSQWLPPEVMKALAANGAQLFTETGGGGFYIKMNTAKAPLDDANCRLALAKTYDYATGLAMVAITDGVAQGSPSTGAIPAGMFGANPADQTLQRDVEAAKQHLAECKYDPSEFTLEISWIGEVPIEERFALLMQANFAEIGIKSEIRKIPWALFTEQVTNPETTPHISQIFANAVTGDPDTLLYPMYHSSVRGTWQSPEYLDDEQVDAALDKGRKAAAPEEREAAYSQLNDRLMEIAPTIYAYDRQSVFAASDRVKVPALQDPAKAFGLDGMGFSFRLMEMTGQ</sequence>
<protein>
    <submittedName>
        <fullName evidence="5">ABC transporter substrate-binding protein</fullName>
    </submittedName>
</protein>
<organism evidence="5 6">
    <name type="scientific">Nitratireductor rhodophyticola</name>
    <dbReference type="NCBI Taxonomy" id="2854036"/>
    <lineage>
        <taxon>Bacteria</taxon>
        <taxon>Pseudomonadati</taxon>
        <taxon>Pseudomonadota</taxon>
        <taxon>Alphaproteobacteria</taxon>
        <taxon>Hyphomicrobiales</taxon>
        <taxon>Phyllobacteriaceae</taxon>
        <taxon>Nitratireductor</taxon>
    </lineage>
</organism>
<evidence type="ECO:0000313" key="5">
    <source>
        <dbReference type="EMBL" id="MBY8917353.1"/>
    </source>
</evidence>
<comment type="subcellular location">
    <subcellularLocation>
        <location evidence="1">Periplasm</location>
    </subcellularLocation>
</comment>
<dbReference type="PANTHER" id="PTHR30290">
    <property type="entry name" value="PERIPLASMIC BINDING COMPONENT OF ABC TRANSPORTER"/>
    <property type="match status" value="1"/>
</dbReference>
<dbReference type="CDD" id="cd08512">
    <property type="entry name" value="PBP2_NikA_DppA_OppA_like_7"/>
    <property type="match status" value="1"/>
</dbReference>
<dbReference type="Gene3D" id="3.10.105.10">
    <property type="entry name" value="Dipeptide-binding Protein, Domain 3"/>
    <property type="match status" value="1"/>
</dbReference>
<keyword evidence="6" id="KW-1185">Reference proteome</keyword>
<dbReference type="Proteomes" id="UP000777661">
    <property type="component" value="Unassembled WGS sequence"/>
</dbReference>
<evidence type="ECO:0000256" key="1">
    <source>
        <dbReference type="ARBA" id="ARBA00004418"/>
    </source>
</evidence>
<feature type="chain" id="PRO_5047095246" evidence="3">
    <location>
        <begin position="22"/>
        <end position="528"/>
    </location>
</feature>
<dbReference type="Gene3D" id="3.90.76.10">
    <property type="entry name" value="Dipeptide-binding Protein, Domain 1"/>
    <property type="match status" value="1"/>
</dbReference>
<reference evidence="5 6" key="1">
    <citation type="submission" date="2021-06" db="EMBL/GenBank/DDBJ databases">
        <title>Nitratireductor porphyridii sp. nov., isolated from a small marine red alga, Porphyridium purpureum in South Korea.</title>
        <authorList>
            <person name="Kim K.H."/>
            <person name="Kristyanto S."/>
            <person name="Jeon C.O."/>
        </authorList>
    </citation>
    <scope>NUCLEOTIDE SEQUENCE [LARGE SCALE GENOMIC DNA]</scope>
    <source>
        <strain evidence="5 6">R6</strain>
    </source>
</reference>